<dbReference type="InterPro" id="IPR041492">
    <property type="entry name" value="HAD_2"/>
</dbReference>
<dbReference type="EMBL" id="BMBA01000005">
    <property type="protein sequence ID" value="GFZ33436.1"/>
    <property type="molecule type" value="Genomic_DNA"/>
</dbReference>
<dbReference type="SFLD" id="SFLDG01129">
    <property type="entry name" value="C1.5:_HAD__Beta-PGM__Phosphata"/>
    <property type="match status" value="1"/>
</dbReference>
<keyword evidence="2" id="KW-1185">Reference proteome</keyword>
<accession>A0ABQ1EF66</accession>
<protein>
    <submittedName>
        <fullName evidence="1">Haloacid dehalogenase</fullName>
    </submittedName>
</protein>
<dbReference type="InterPro" id="IPR050155">
    <property type="entry name" value="HAD-like_hydrolase_sf"/>
</dbReference>
<dbReference type="Proteomes" id="UP000663802">
    <property type="component" value="Unassembled WGS sequence"/>
</dbReference>
<dbReference type="PANTHER" id="PTHR43434">
    <property type="entry name" value="PHOSPHOGLYCOLATE PHOSPHATASE"/>
    <property type="match status" value="1"/>
</dbReference>
<dbReference type="SFLD" id="SFLDS00003">
    <property type="entry name" value="Haloacid_Dehalogenase"/>
    <property type="match status" value="1"/>
</dbReference>
<dbReference type="NCBIfam" id="TIGR01549">
    <property type="entry name" value="HAD-SF-IA-v1"/>
    <property type="match status" value="1"/>
</dbReference>
<organism evidence="1 2">
    <name type="scientific">Clostridium zeae</name>
    <dbReference type="NCBI Taxonomy" id="2759022"/>
    <lineage>
        <taxon>Bacteria</taxon>
        <taxon>Bacillati</taxon>
        <taxon>Bacillota</taxon>
        <taxon>Clostridia</taxon>
        <taxon>Eubacteriales</taxon>
        <taxon>Clostridiaceae</taxon>
        <taxon>Clostridium</taxon>
    </lineage>
</organism>
<dbReference type="SUPFAM" id="SSF56784">
    <property type="entry name" value="HAD-like"/>
    <property type="match status" value="1"/>
</dbReference>
<dbReference type="InterPro" id="IPR036412">
    <property type="entry name" value="HAD-like_sf"/>
</dbReference>
<name>A0ABQ1EF66_9CLOT</name>
<dbReference type="InterPro" id="IPR023198">
    <property type="entry name" value="PGP-like_dom2"/>
</dbReference>
<dbReference type="Pfam" id="PF13419">
    <property type="entry name" value="HAD_2"/>
    <property type="match status" value="1"/>
</dbReference>
<gene>
    <name evidence="1" type="ORF">CSC2_39620</name>
</gene>
<reference evidence="1 2" key="1">
    <citation type="journal article" date="2021" name="Int. J. Syst. Evol. Microbiol.">
        <title>Clostridium zeae sp. nov., isolated from corn silage.</title>
        <authorList>
            <person name="Kobayashi H."/>
            <person name="Tanizawa Y."/>
            <person name="Yagura M."/>
            <person name="Sakamoto M."/>
            <person name="Ohkuma M."/>
            <person name="Tohno M."/>
        </authorList>
    </citation>
    <scope>NUCLEOTIDE SEQUENCE [LARGE SCALE GENOMIC DNA]</scope>
    <source>
        <strain evidence="1 2">CSC2</strain>
    </source>
</reference>
<dbReference type="RefSeq" id="WP_206871664.1">
    <property type="nucleotide sequence ID" value="NZ_BMBA01000005.1"/>
</dbReference>
<dbReference type="SFLD" id="SFLDG01135">
    <property type="entry name" value="C1.5.6:_HAD__Beta-PGM__Phospha"/>
    <property type="match status" value="1"/>
</dbReference>
<dbReference type="Gene3D" id="3.40.50.1000">
    <property type="entry name" value="HAD superfamily/HAD-like"/>
    <property type="match status" value="1"/>
</dbReference>
<dbReference type="Gene3D" id="1.10.150.240">
    <property type="entry name" value="Putative phosphatase, domain 2"/>
    <property type="match status" value="1"/>
</dbReference>
<sequence length="219" mass="24693">MYKCCVFDLDGTLIDSIKAIAYTSNLTLKKYGLGPVDEDHYKIFVGDGYKKLIERALIYCGDKDLINYEDALITYTEYFKIHCMYEVKAYDGIKDMLDYLKSNNIKIAVLSNKPHDRTIDNIEGIFGEGYFDSISGEKDGVRRKPDPEGAINTAINLGLSPKDCLYIGDTNTDMKTGIGAGMDVVGVTWGFRSREELEEYNPKHIIDTPNEIINIIKNV</sequence>
<dbReference type="InterPro" id="IPR023214">
    <property type="entry name" value="HAD_sf"/>
</dbReference>
<evidence type="ECO:0000313" key="1">
    <source>
        <dbReference type="EMBL" id="GFZ33436.1"/>
    </source>
</evidence>
<evidence type="ECO:0000313" key="2">
    <source>
        <dbReference type="Proteomes" id="UP000663802"/>
    </source>
</evidence>
<dbReference type="PANTHER" id="PTHR43434:SF1">
    <property type="entry name" value="PHOSPHOGLYCOLATE PHOSPHATASE"/>
    <property type="match status" value="1"/>
</dbReference>
<dbReference type="InterPro" id="IPR006439">
    <property type="entry name" value="HAD-SF_hydro_IA"/>
</dbReference>
<comment type="caution">
    <text evidence="1">The sequence shown here is derived from an EMBL/GenBank/DDBJ whole genome shotgun (WGS) entry which is preliminary data.</text>
</comment>
<proteinExistence type="predicted"/>